<dbReference type="RefSeq" id="WP_387402600.1">
    <property type="nucleotide sequence ID" value="NZ_JBIAQY010000001.1"/>
</dbReference>
<proteinExistence type="predicted"/>
<dbReference type="Proteomes" id="UP001601992">
    <property type="component" value="Unassembled WGS sequence"/>
</dbReference>
<evidence type="ECO:0000313" key="2">
    <source>
        <dbReference type="Proteomes" id="UP001601992"/>
    </source>
</evidence>
<protein>
    <submittedName>
        <fullName evidence="1">Uncharacterized protein</fullName>
    </submittedName>
</protein>
<comment type="caution">
    <text evidence="1">The sequence shown here is derived from an EMBL/GenBank/DDBJ whole genome shotgun (WGS) entry which is preliminary data.</text>
</comment>
<keyword evidence="2" id="KW-1185">Reference proteome</keyword>
<evidence type="ECO:0000313" key="1">
    <source>
        <dbReference type="EMBL" id="MFF3566980.1"/>
    </source>
</evidence>
<name>A0ABW6RSJ9_9NOCA</name>
<gene>
    <name evidence="1" type="ORF">ACFYXQ_04270</name>
</gene>
<accession>A0ABW6RSJ9</accession>
<reference evidence="1 2" key="1">
    <citation type="submission" date="2024-10" db="EMBL/GenBank/DDBJ databases">
        <title>The Natural Products Discovery Center: Release of the First 8490 Sequenced Strains for Exploring Actinobacteria Biosynthetic Diversity.</title>
        <authorList>
            <person name="Kalkreuter E."/>
            <person name="Kautsar S.A."/>
            <person name="Yang D."/>
            <person name="Bader C.D."/>
            <person name="Teijaro C.N."/>
            <person name="Fluegel L."/>
            <person name="Davis C.M."/>
            <person name="Simpson J.R."/>
            <person name="Lauterbach L."/>
            <person name="Steele A.D."/>
            <person name="Gui C."/>
            <person name="Meng S."/>
            <person name="Li G."/>
            <person name="Viehrig K."/>
            <person name="Ye F."/>
            <person name="Su P."/>
            <person name="Kiefer A.F."/>
            <person name="Nichols A."/>
            <person name="Cepeda A.J."/>
            <person name="Yan W."/>
            <person name="Fan B."/>
            <person name="Jiang Y."/>
            <person name="Adhikari A."/>
            <person name="Zheng C.-J."/>
            <person name="Schuster L."/>
            <person name="Cowan T.M."/>
            <person name="Smanski M.J."/>
            <person name="Chevrette M.G."/>
            <person name="De Carvalho L.P.S."/>
            <person name="Shen B."/>
        </authorList>
    </citation>
    <scope>NUCLEOTIDE SEQUENCE [LARGE SCALE GENOMIC DNA]</scope>
    <source>
        <strain evidence="1 2">NPDC002593</strain>
    </source>
</reference>
<organism evidence="1 2">
    <name type="scientific">Nocardia jiangxiensis</name>
    <dbReference type="NCBI Taxonomy" id="282685"/>
    <lineage>
        <taxon>Bacteria</taxon>
        <taxon>Bacillati</taxon>
        <taxon>Actinomycetota</taxon>
        <taxon>Actinomycetes</taxon>
        <taxon>Mycobacteriales</taxon>
        <taxon>Nocardiaceae</taxon>
        <taxon>Nocardia</taxon>
    </lineage>
</organism>
<sequence length="56" mass="6263">MALPRYLVSFVLPLPVHSIPESQFWNALRPNASPPYSSFLEDAFWNALIGNPNYGG</sequence>
<dbReference type="EMBL" id="JBIAQY010000001">
    <property type="protein sequence ID" value="MFF3566980.1"/>
    <property type="molecule type" value="Genomic_DNA"/>
</dbReference>